<dbReference type="InterPro" id="IPR018391">
    <property type="entry name" value="PQQ_b-propeller_rpt"/>
</dbReference>
<sequence length="425" mass="45116">MSNIFLPFRKPRVTPNSTNEYSAMPRRLNNGLALMPRWMLLAALAAICLLAVVGCRPNLGASTKGWGAVAVANGVVYATTRDGQVLALDDFGDGTVSTRWRSSVGGEDGFLGAYNPPAVGQHLYVAGIDGILYALDLNASGGAVGTVWRNPNVEPEDIVPLVGSPGLDEAGGIVAVGSEDGGLYAFIASTGESLRWSPFRTDEREIWSTPLLRNGVAYFGSQNGKVYAVSLATGEVVWEYATGGAVVAKPLIHQDMLIIGSFDRQLYALGLESGDLRWQFGADNWWWATPVSSGRMILAPSMDGKVYALNSSGGLLWAYDMGAPVVADPVLLQRGLAVATVDGKLAVLRATETDHGQAQEIASLTLGSGEIKAPLIISRSQATSDTGQPDSVYVGSDDGTVRRVEVVSGINILWCYDTEENTRCN</sequence>
<keyword evidence="3" id="KW-1185">Reference proteome</keyword>
<dbReference type="EMBL" id="CASHTH010001677">
    <property type="protein sequence ID" value="CAI8017981.1"/>
    <property type="molecule type" value="Genomic_DNA"/>
</dbReference>
<dbReference type="SMART" id="SM00564">
    <property type="entry name" value="PQQ"/>
    <property type="match status" value="6"/>
</dbReference>
<gene>
    <name evidence="2" type="ORF">GBAR_LOCUS10864</name>
</gene>
<feature type="domain" description="Pyrrolo-quinoline quinone repeat" evidence="1">
    <location>
        <begin position="289"/>
        <end position="359"/>
    </location>
</feature>
<dbReference type="Proteomes" id="UP001174909">
    <property type="component" value="Unassembled WGS sequence"/>
</dbReference>
<dbReference type="AlphaFoldDB" id="A0AA35WI13"/>
<dbReference type="PANTHER" id="PTHR44394:SF1">
    <property type="entry name" value="BETA-ALANINE-ACTIVATING ENZYME"/>
    <property type="match status" value="1"/>
</dbReference>
<evidence type="ECO:0000313" key="3">
    <source>
        <dbReference type="Proteomes" id="UP001174909"/>
    </source>
</evidence>
<organism evidence="2 3">
    <name type="scientific">Geodia barretti</name>
    <name type="common">Barrett's horny sponge</name>
    <dbReference type="NCBI Taxonomy" id="519541"/>
    <lineage>
        <taxon>Eukaryota</taxon>
        <taxon>Metazoa</taxon>
        <taxon>Porifera</taxon>
        <taxon>Demospongiae</taxon>
        <taxon>Heteroscleromorpha</taxon>
        <taxon>Tetractinellida</taxon>
        <taxon>Astrophorina</taxon>
        <taxon>Geodiidae</taxon>
        <taxon>Geodia</taxon>
    </lineage>
</organism>
<evidence type="ECO:0000313" key="2">
    <source>
        <dbReference type="EMBL" id="CAI8017981.1"/>
    </source>
</evidence>
<dbReference type="Pfam" id="PF13360">
    <property type="entry name" value="PQQ_2"/>
    <property type="match status" value="3"/>
</dbReference>
<accession>A0AA35WI13</accession>
<evidence type="ECO:0000259" key="1">
    <source>
        <dbReference type="Pfam" id="PF13360"/>
    </source>
</evidence>
<dbReference type="InterPro" id="IPR015943">
    <property type="entry name" value="WD40/YVTN_repeat-like_dom_sf"/>
</dbReference>
<comment type="caution">
    <text evidence="2">The sequence shown here is derived from an EMBL/GenBank/DDBJ whole genome shotgun (WGS) entry which is preliminary data.</text>
</comment>
<reference evidence="2" key="1">
    <citation type="submission" date="2023-03" db="EMBL/GenBank/DDBJ databases">
        <authorList>
            <person name="Steffen K."/>
            <person name="Cardenas P."/>
        </authorList>
    </citation>
    <scope>NUCLEOTIDE SEQUENCE</scope>
</reference>
<feature type="domain" description="Pyrrolo-quinoline quinone repeat" evidence="1">
    <location>
        <begin position="210"/>
        <end position="280"/>
    </location>
</feature>
<dbReference type="PANTHER" id="PTHR44394">
    <property type="entry name" value="BETA-ALANINE-ACTIVATING ENZYME"/>
    <property type="match status" value="1"/>
</dbReference>
<feature type="domain" description="Pyrrolo-quinoline quinone repeat" evidence="1">
    <location>
        <begin position="65"/>
        <end position="194"/>
    </location>
</feature>
<dbReference type="GO" id="GO:0043041">
    <property type="term" value="P:amino acid activation for nonribosomal peptide biosynthetic process"/>
    <property type="evidence" value="ECO:0007669"/>
    <property type="project" value="TreeGrafter"/>
</dbReference>
<proteinExistence type="predicted"/>
<dbReference type="Gene3D" id="2.130.10.10">
    <property type="entry name" value="YVTN repeat-like/Quinoprotein amine dehydrogenase"/>
    <property type="match status" value="2"/>
</dbReference>
<protein>
    <submittedName>
        <fullName evidence="2">Uncharacterized protein YxaL</fullName>
    </submittedName>
</protein>
<dbReference type="SUPFAM" id="SSF50998">
    <property type="entry name" value="Quinoprotein alcohol dehydrogenase-like"/>
    <property type="match status" value="1"/>
</dbReference>
<dbReference type="InterPro" id="IPR011047">
    <property type="entry name" value="Quinoprotein_ADH-like_sf"/>
</dbReference>
<dbReference type="InterPro" id="IPR002372">
    <property type="entry name" value="PQQ_rpt_dom"/>
</dbReference>
<dbReference type="InterPro" id="IPR052091">
    <property type="entry name" value="Beta-ala_Activ/Resist"/>
</dbReference>
<name>A0AA35WI13_GEOBA</name>